<gene>
    <name evidence="7" type="ORF">HU200_007970</name>
</gene>
<evidence type="ECO:0000259" key="6">
    <source>
        <dbReference type="PROSITE" id="PS50848"/>
    </source>
</evidence>
<dbReference type="PROSITE" id="PS50848">
    <property type="entry name" value="START"/>
    <property type="match status" value="1"/>
</dbReference>
<evidence type="ECO:0000313" key="8">
    <source>
        <dbReference type="Proteomes" id="UP000636709"/>
    </source>
</evidence>
<dbReference type="SUPFAM" id="SSF55961">
    <property type="entry name" value="Bet v1-like"/>
    <property type="match status" value="1"/>
</dbReference>
<dbReference type="GO" id="GO:0003677">
    <property type="term" value="F:DNA binding"/>
    <property type="evidence" value="ECO:0007669"/>
    <property type="project" value="UniProtKB-KW"/>
</dbReference>
<dbReference type="InterPro" id="IPR002913">
    <property type="entry name" value="START_lipid-bd_dom"/>
</dbReference>
<dbReference type="InterPro" id="IPR042160">
    <property type="entry name" value="HD-Zip_IV"/>
</dbReference>
<dbReference type="InterPro" id="IPR057993">
    <property type="entry name" value="HD-Zip_IV_C"/>
</dbReference>
<keyword evidence="5" id="KW-0539">Nucleus</keyword>
<evidence type="ECO:0000313" key="7">
    <source>
        <dbReference type="EMBL" id="KAF8765933.1"/>
    </source>
</evidence>
<keyword evidence="8" id="KW-1185">Reference proteome</keyword>
<evidence type="ECO:0000256" key="4">
    <source>
        <dbReference type="ARBA" id="ARBA00023163"/>
    </source>
</evidence>
<evidence type="ECO:0000256" key="5">
    <source>
        <dbReference type="ARBA" id="ARBA00023242"/>
    </source>
</evidence>
<protein>
    <recommendedName>
        <fullName evidence="6">START domain-containing protein</fullName>
    </recommendedName>
</protein>
<proteinExistence type="predicted"/>
<evidence type="ECO:0000256" key="1">
    <source>
        <dbReference type="ARBA" id="ARBA00023015"/>
    </source>
</evidence>
<dbReference type="Proteomes" id="UP000636709">
    <property type="component" value="Unassembled WGS sequence"/>
</dbReference>
<accession>A0A835FP72</accession>
<dbReference type="EMBL" id="JACEFO010000524">
    <property type="protein sequence ID" value="KAF8765933.1"/>
    <property type="molecule type" value="Genomic_DNA"/>
</dbReference>
<keyword evidence="4" id="KW-0804">Transcription</keyword>
<dbReference type="PANTHER" id="PTHR45654">
    <property type="entry name" value="HOMEOBOX-LEUCINE ZIPPER PROTEIN MERISTEM L1"/>
    <property type="match status" value="1"/>
</dbReference>
<dbReference type="GO" id="GO:0008289">
    <property type="term" value="F:lipid binding"/>
    <property type="evidence" value="ECO:0007669"/>
    <property type="project" value="InterPro"/>
</dbReference>
<sequence>MLNRQEYKRHTFPGLLGPCPEGFVIESSKETSFVRGRTYELVDNLTDVSRWSKMFPGIIAGVRESNVITSGPLTPQNGLLQEMNVDLWVQSPQAPNRRMKFLRFSRQIEGMWAVVDVSPMDSMRGIEAEGNQIGYMGCRLLPSGCLLEDIDNTGFTKVADQANSNMLVLQETTSDMSCSLVVYSFVEKNMMCAIMDGGDNTSVFLLPSGFSILPDGHSKTTHHVAASASSSSALTGRSSTAGSILTAGYQAILPGSGYKHAIETMDNAGNRVCQAMSQILADIGAQYAVPAD</sequence>
<evidence type="ECO:0000256" key="2">
    <source>
        <dbReference type="ARBA" id="ARBA00023125"/>
    </source>
</evidence>
<reference evidence="7" key="1">
    <citation type="submission" date="2020-07" db="EMBL/GenBank/DDBJ databases">
        <title>Genome sequence and genetic diversity analysis of an under-domesticated orphan crop, white fonio (Digitaria exilis).</title>
        <authorList>
            <person name="Bennetzen J.L."/>
            <person name="Chen S."/>
            <person name="Ma X."/>
            <person name="Wang X."/>
            <person name="Yssel A.E.J."/>
            <person name="Chaluvadi S.R."/>
            <person name="Johnson M."/>
            <person name="Gangashetty P."/>
            <person name="Hamidou F."/>
            <person name="Sanogo M.D."/>
            <person name="Zwaenepoel A."/>
            <person name="Wallace J."/>
            <person name="Van De Peer Y."/>
            <person name="Van Deynze A."/>
        </authorList>
    </citation>
    <scope>NUCLEOTIDE SEQUENCE</scope>
    <source>
        <tissue evidence="7">Leaves</tissue>
    </source>
</reference>
<evidence type="ECO:0000256" key="3">
    <source>
        <dbReference type="ARBA" id="ARBA00023155"/>
    </source>
</evidence>
<comment type="caution">
    <text evidence="7">The sequence shown here is derived from an EMBL/GenBank/DDBJ whole genome shotgun (WGS) entry which is preliminary data.</text>
</comment>
<name>A0A835FP72_9POAL</name>
<dbReference type="AlphaFoldDB" id="A0A835FP72"/>
<dbReference type="OrthoDB" id="6159439at2759"/>
<keyword evidence="2" id="KW-0238">DNA-binding</keyword>
<keyword evidence="1" id="KW-0805">Transcription regulation</keyword>
<organism evidence="7 8">
    <name type="scientific">Digitaria exilis</name>
    <dbReference type="NCBI Taxonomy" id="1010633"/>
    <lineage>
        <taxon>Eukaryota</taxon>
        <taxon>Viridiplantae</taxon>
        <taxon>Streptophyta</taxon>
        <taxon>Embryophyta</taxon>
        <taxon>Tracheophyta</taxon>
        <taxon>Spermatophyta</taxon>
        <taxon>Magnoliopsida</taxon>
        <taxon>Liliopsida</taxon>
        <taxon>Poales</taxon>
        <taxon>Poaceae</taxon>
        <taxon>PACMAD clade</taxon>
        <taxon>Panicoideae</taxon>
        <taxon>Panicodae</taxon>
        <taxon>Paniceae</taxon>
        <taxon>Anthephorinae</taxon>
        <taxon>Digitaria</taxon>
    </lineage>
</organism>
<feature type="domain" description="START" evidence="6">
    <location>
        <begin position="41"/>
        <end position="158"/>
    </location>
</feature>
<dbReference type="Pfam" id="PF25797">
    <property type="entry name" value="PDF2_C"/>
    <property type="match status" value="1"/>
</dbReference>
<dbReference type="PANTHER" id="PTHR45654:SF37">
    <property type="entry name" value="HOMEODOMAIN LEUCINE ZIPPER FAMILY IV PROTEIN"/>
    <property type="match status" value="1"/>
</dbReference>
<keyword evidence="3" id="KW-0371">Homeobox</keyword>